<feature type="region of interest" description="Disordered" evidence="1">
    <location>
        <begin position="206"/>
        <end position="248"/>
    </location>
</feature>
<evidence type="ECO:0000313" key="4">
    <source>
        <dbReference type="Proteomes" id="UP000326396"/>
    </source>
</evidence>
<sequence length="352" mass="39283">MQVYSVCRRPETLLGFLLILLFSVSFCYGDDKVVEVIGTGECGDCSQSNIKSSHALSGLKVTVDCKRENGNLKRRGVGELNGEGNFKISLPQEILKDGKLTEECYVQLHNAANAPCAVQDGTLDAMKIVLLSKSDQKHTFGTPGKLKFSSAICTSAFLWPHFKYPPLPKLPHWPKKHPFFGHYFPLPPKVYKPPVVESPPVPPPVYKPKPEPPVVKPEPKPPKCDTKPKPPVYEPTPVPEHKPMPKPKPPIYKPAPVPTYKPKPPVQLPPVPIYKPKPPVPIYKPTPKPPLPPLVKPLPPPLYKKPCPPFPLPKLPPFPTIPPKDFHHLLPKYFHHHIIKDFPPLPPMLSHP</sequence>
<evidence type="ECO:0000256" key="2">
    <source>
        <dbReference type="SAM" id="SignalP"/>
    </source>
</evidence>
<evidence type="ECO:0000256" key="1">
    <source>
        <dbReference type="SAM" id="MobiDB-lite"/>
    </source>
</evidence>
<dbReference type="Pfam" id="PF01190">
    <property type="entry name" value="Pollen_Ole_e_1"/>
    <property type="match status" value="1"/>
</dbReference>
<comment type="caution">
    <text evidence="3">The sequence shown here is derived from an EMBL/GenBank/DDBJ whole genome shotgun (WGS) entry which is preliminary data.</text>
</comment>
<feature type="compositionally biased region" description="Basic and acidic residues" evidence="1">
    <location>
        <begin position="217"/>
        <end position="228"/>
    </location>
</feature>
<dbReference type="PRINTS" id="PR01217">
    <property type="entry name" value="PRICHEXTENSN"/>
</dbReference>
<protein>
    <recommendedName>
        <fullName evidence="5">Proline-rich protein</fullName>
    </recommendedName>
</protein>
<dbReference type="Proteomes" id="UP000326396">
    <property type="component" value="Linkage Group LG5"/>
</dbReference>
<feature type="compositionally biased region" description="Pro residues" evidence="1">
    <location>
        <begin position="229"/>
        <end position="238"/>
    </location>
</feature>
<evidence type="ECO:0000313" key="3">
    <source>
        <dbReference type="EMBL" id="KAD3642094.1"/>
    </source>
</evidence>
<feature type="compositionally biased region" description="Pro residues" evidence="1">
    <location>
        <begin position="206"/>
        <end position="216"/>
    </location>
</feature>
<dbReference type="PANTHER" id="PTHR33935">
    <property type="entry name" value="OS10G0148100 PROTEIN"/>
    <property type="match status" value="1"/>
</dbReference>
<dbReference type="OrthoDB" id="692967at2759"/>
<reference evidence="3 4" key="1">
    <citation type="submission" date="2019-05" db="EMBL/GenBank/DDBJ databases">
        <title>Mikania micrantha, genome provides insights into the molecular mechanism of rapid growth.</title>
        <authorList>
            <person name="Liu B."/>
        </authorList>
    </citation>
    <scope>NUCLEOTIDE SEQUENCE [LARGE SCALE GENOMIC DNA]</scope>
    <source>
        <strain evidence="3">NLD-2019</strain>
        <tissue evidence="3">Leaf</tissue>
    </source>
</reference>
<proteinExistence type="predicted"/>
<keyword evidence="4" id="KW-1185">Reference proteome</keyword>
<keyword evidence="2" id="KW-0732">Signal</keyword>
<dbReference type="AlphaFoldDB" id="A0A5N6MS16"/>
<dbReference type="PANTHER" id="PTHR33935:SF22">
    <property type="entry name" value="OS10G0149400 PROTEIN"/>
    <property type="match status" value="1"/>
</dbReference>
<name>A0A5N6MS16_9ASTR</name>
<dbReference type="EMBL" id="SZYD01000015">
    <property type="protein sequence ID" value="KAD3642094.1"/>
    <property type="molecule type" value="Genomic_DNA"/>
</dbReference>
<feature type="chain" id="PRO_5024303734" description="Proline-rich protein" evidence="2">
    <location>
        <begin position="30"/>
        <end position="352"/>
    </location>
</feature>
<accession>A0A5N6MS16</accession>
<feature type="signal peptide" evidence="2">
    <location>
        <begin position="1"/>
        <end position="29"/>
    </location>
</feature>
<evidence type="ECO:0008006" key="5">
    <source>
        <dbReference type="Google" id="ProtNLM"/>
    </source>
</evidence>
<gene>
    <name evidence="3" type="ORF">E3N88_31318</name>
</gene>
<organism evidence="3 4">
    <name type="scientific">Mikania micrantha</name>
    <name type="common">bitter vine</name>
    <dbReference type="NCBI Taxonomy" id="192012"/>
    <lineage>
        <taxon>Eukaryota</taxon>
        <taxon>Viridiplantae</taxon>
        <taxon>Streptophyta</taxon>
        <taxon>Embryophyta</taxon>
        <taxon>Tracheophyta</taxon>
        <taxon>Spermatophyta</taxon>
        <taxon>Magnoliopsida</taxon>
        <taxon>eudicotyledons</taxon>
        <taxon>Gunneridae</taxon>
        <taxon>Pentapetalae</taxon>
        <taxon>asterids</taxon>
        <taxon>campanulids</taxon>
        <taxon>Asterales</taxon>
        <taxon>Asteraceae</taxon>
        <taxon>Asteroideae</taxon>
        <taxon>Heliantheae alliance</taxon>
        <taxon>Eupatorieae</taxon>
        <taxon>Mikania</taxon>
    </lineage>
</organism>